<evidence type="ECO:0000313" key="2">
    <source>
        <dbReference type="EMBL" id="TIX51718.1"/>
    </source>
</evidence>
<dbReference type="Pfam" id="PF00149">
    <property type="entry name" value="Metallophos"/>
    <property type="match status" value="1"/>
</dbReference>
<dbReference type="GO" id="GO:0016788">
    <property type="term" value="F:hydrolase activity, acting on ester bonds"/>
    <property type="evidence" value="ECO:0007669"/>
    <property type="project" value="TreeGrafter"/>
</dbReference>
<dbReference type="GO" id="GO:0005737">
    <property type="term" value="C:cytoplasm"/>
    <property type="evidence" value="ECO:0007669"/>
    <property type="project" value="TreeGrafter"/>
</dbReference>
<evidence type="ECO:0000259" key="1">
    <source>
        <dbReference type="Pfam" id="PF00149"/>
    </source>
</evidence>
<feature type="domain" description="Calcineurin-like phosphoesterase" evidence="1">
    <location>
        <begin position="42"/>
        <end position="276"/>
    </location>
</feature>
<dbReference type="InterPro" id="IPR029052">
    <property type="entry name" value="Metallo-depent_PP-like"/>
</dbReference>
<dbReference type="CDD" id="cd07383">
    <property type="entry name" value="MPP_Dcr2"/>
    <property type="match status" value="1"/>
</dbReference>
<dbReference type="PANTHER" id="PTHR32440:SF0">
    <property type="entry name" value="PHOSPHATASE DCR2-RELATED"/>
    <property type="match status" value="1"/>
</dbReference>
<dbReference type="SUPFAM" id="SSF56300">
    <property type="entry name" value="Metallo-dependent phosphatases"/>
    <property type="match status" value="1"/>
</dbReference>
<dbReference type="PANTHER" id="PTHR32440">
    <property type="entry name" value="PHOSPHATASE DCR2-RELATED-RELATED"/>
    <property type="match status" value="1"/>
</dbReference>
<keyword evidence="3" id="KW-1185">Reference proteome</keyword>
<dbReference type="EMBL" id="SSHH01000001">
    <property type="protein sequence ID" value="TIX51718.1"/>
    <property type="molecule type" value="Genomic_DNA"/>
</dbReference>
<dbReference type="Proteomes" id="UP000309389">
    <property type="component" value="Unassembled WGS sequence"/>
</dbReference>
<protein>
    <submittedName>
        <fullName evidence="2">Phosphoesterase</fullName>
    </submittedName>
</protein>
<comment type="caution">
    <text evidence="2">The sequence shown here is derived from an EMBL/GenBank/DDBJ whole genome shotgun (WGS) entry which is preliminary data.</text>
</comment>
<accession>A0A4T3F3H1</accession>
<dbReference type="Gene3D" id="3.60.21.10">
    <property type="match status" value="1"/>
</dbReference>
<dbReference type="InterPro" id="IPR004843">
    <property type="entry name" value="Calcineurin-like_PHP"/>
</dbReference>
<name>A0A4T3F3H1_9SPHN</name>
<proteinExistence type="predicted"/>
<sequence>MTAGTLLASSAMVRAQPAANLFDASTSSPDENALRFRPDGKFKLLVVSDMHYIPEPDADGIALTEKLIDIEKPDLVIATGDNISGDRCDTPADVEAAVRNVATAMENKQVPWAIVLGNHDQEHFARTGVTREQVFEYYESYPFNRNGGWQRGISGAGNKDLLLWDSEGRELVNALWLIDSGEGHPDRSIRYEWIRTDQVGWYWSRSAVLEQHYGRRIPGLMFFHIPLPEFQEMILSRKVIGERHETESPSRINSGMFAAVLDRGDVMGIFCGHDHVNNYLGKYRGVMLGQVGVVGYYGYPHTPPEDITNDRARGGRVIELDQRRPGQFRSWMRFRDGTTNWESWSDAYFEAEIE</sequence>
<gene>
    <name evidence="2" type="ORF">E5222_04510</name>
</gene>
<reference evidence="2 3" key="1">
    <citation type="submission" date="2019-04" db="EMBL/GenBank/DDBJ databases">
        <title>Altererythrobacter aquimixticola sp. nov., isolated from sediment of junction between the ocean and a freshwater spring.</title>
        <authorList>
            <person name="Yoon J.-H."/>
        </authorList>
    </citation>
    <scope>NUCLEOTIDE SEQUENCE [LARGE SCALE GENOMIC DNA]</scope>
    <source>
        <strain evidence="2 3">SSKS-13</strain>
    </source>
</reference>
<evidence type="ECO:0000313" key="3">
    <source>
        <dbReference type="Proteomes" id="UP000309389"/>
    </source>
</evidence>
<organism evidence="2 3">
    <name type="scientific">Alteraurantiacibacter aquimixticola</name>
    <dbReference type="NCBI Taxonomy" id="2489173"/>
    <lineage>
        <taxon>Bacteria</taxon>
        <taxon>Pseudomonadati</taxon>
        <taxon>Pseudomonadota</taxon>
        <taxon>Alphaproteobacteria</taxon>
        <taxon>Sphingomonadales</taxon>
        <taxon>Erythrobacteraceae</taxon>
        <taxon>Alteraurantiacibacter</taxon>
    </lineage>
</organism>
<dbReference type="AlphaFoldDB" id="A0A4T3F3H1"/>